<feature type="transmembrane region" description="Helical" evidence="2">
    <location>
        <begin position="39"/>
        <end position="64"/>
    </location>
</feature>
<keyword evidence="2" id="KW-0812">Transmembrane</keyword>
<proteinExistence type="predicted"/>
<protein>
    <submittedName>
        <fullName evidence="3">Uncharacterized protein</fullName>
    </submittedName>
</protein>
<organism evidence="3 4">
    <name type="scientific">Aquimarina aggregata</name>
    <dbReference type="NCBI Taxonomy" id="1642818"/>
    <lineage>
        <taxon>Bacteria</taxon>
        <taxon>Pseudomonadati</taxon>
        <taxon>Bacteroidota</taxon>
        <taxon>Flavobacteriia</taxon>
        <taxon>Flavobacteriales</taxon>
        <taxon>Flavobacteriaceae</taxon>
        <taxon>Aquimarina</taxon>
    </lineage>
</organism>
<evidence type="ECO:0000313" key="3">
    <source>
        <dbReference type="EMBL" id="KZS41532.1"/>
    </source>
</evidence>
<name>A0A163BM07_9FLAO</name>
<gene>
    <name evidence="3" type="ORF">AWE51_21230</name>
</gene>
<keyword evidence="2" id="KW-1133">Transmembrane helix</keyword>
<comment type="caution">
    <text evidence="3">The sequence shown here is derived from an EMBL/GenBank/DDBJ whole genome shotgun (WGS) entry which is preliminary data.</text>
</comment>
<evidence type="ECO:0000256" key="1">
    <source>
        <dbReference type="SAM" id="MobiDB-lite"/>
    </source>
</evidence>
<dbReference type="RefSeq" id="WP_066311826.1">
    <property type="nucleotide sequence ID" value="NZ_CANLSS010000014.1"/>
</dbReference>
<dbReference type="EMBL" id="LQRT01000004">
    <property type="protein sequence ID" value="KZS41532.1"/>
    <property type="molecule type" value="Genomic_DNA"/>
</dbReference>
<evidence type="ECO:0000313" key="4">
    <source>
        <dbReference type="Proteomes" id="UP000076715"/>
    </source>
</evidence>
<accession>A0A163BM07</accession>
<feature type="region of interest" description="Disordered" evidence="1">
    <location>
        <begin position="1"/>
        <end position="33"/>
    </location>
</feature>
<feature type="compositionally biased region" description="Low complexity" evidence="1">
    <location>
        <begin position="1"/>
        <end position="21"/>
    </location>
</feature>
<evidence type="ECO:0000256" key="2">
    <source>
        <dbReference type="SAM" id="Phobius"/>
    </source>
</evidence>
<dbReference type="AlphaFoldDB" id="A0A163BM07"/>
<reference evidence="3 4" key="1">
    <citation type="submission" date="2016-01" db="EMBL/GenBank/DDBJ databases">
        <title>The draft genome sequence of Aquimarina sp. RZW4-3-2.</title>
        <authorList>
            <person name="Wang Y."/>
        </authorList>
    </citation>
    <scope>NUCLEOTIDE SEQUENCE [LARGE SCALE GENOMIC DNA]</scope>
    <source>
        <strain evidence="3 4">RZW4-3-2</strain>
    </source>
</reference>
<sequence length="111" mass="12803">MNSYSFSSKSIKPPPTSKNNNQQLDTDNNKEPKKSKNKYYVLLMLIIALFLVGLYLCIAGLFLYRSSNDNLDTSYKSNLTMSSKQYLNVYETKIDLGTKKRKDFLVKINRS</sequence>
<keyword evidence="4" id="KW-1185">Reference proteome</keyword>
<dbReference type="Proteomes" id="UP000076715">
    <property type="component" value="Unassembled WGS sequence"/>
</dbReference>
<keyword evidence="2" id="KW-0472">Membrane</keyword>